<reference evidence="8 9" key="1">
    <citation type="submission" date="2023-07" db="EMBL/GenBank/DDBJ databases">
        <title>Genomic Encyclopedia of Type Strains, Phase IV (KMG-IV): sequencing the most valuable type-strain genomes for metagenomic binning, comparative biology and taxonomic classification.</title>
        <authorList>
            <person name="Goeker M."/>
        </authorList>
    </citation>
    <scope>NUCLEOTIDE SEQUENCE [LARGE SCALE GENOMIC DNA]</scope>
    <source>
        <strain evidence="8 9">DSM 4006</strain>
    </source>
</reference>
<dbReference type="PIRSF" id="PIRSF016262">
    <property type="entry name" value="LPLase"/>
    <property type="match status" value="1"/>
</dbReference>
<dbReference type="Pfam" id="PF21948">
    <property type="entry name" value="LplA-B_cat"/>
    <property type="match status" value="1"/>
</dbReference>
<evidence type="ECO:0000313" key="9">
    <source>
        <dbReference type="Proteomes" id="UP001232973"/>
    </source>
</evidence>
<protein>
    <recommendedName>
        <fullName evidence="5 6">Octanoyltransferase</fullName>
        <ecNumber evidence="5 6">2.3.1.181</ecNumber>
    </recommendedName>
    <alternativeName>
        <fullName evidence="5">Lipoate-protein ligase B</fullName>
    </alternativeName>
    <alternativeName>
        <fullName evidence="5">Lipoyl/octanoyl transferase</fullName>
    </alternativeName>
    <alternativeName>
        <fullName evidence="5">Octanoyl-[acyl-carrier-protein]-protein N-octanoyltransferase</fullName>
    </alternativeName>
</protein>
<dbReference type="HAMAP" id="MF_00013">
    <property type="entry name" value="LipB"/>
    <property type="match status" value="1"/>
</dbReference>
<evidence type="ECO:0000256" key="6">
    <source>
        <dbReference type="PIRNR" id="PIRNR016262"/>
    </source>
</evidence>
<dbReference type="EMBL" id="JAUSTP010000001">
    <property type="protein sequence ID" value="MDQ0188418.1"/>
    <property type="molecule type" value="Genomic_DNA"/>
</dbReference>
<dbReference type="EC" id="2.3.1.181" evidence="5 6"/>
<feature type="site" description="Lowers pKa of active site Cys" evidence="5">
    <location>
        <position position="145"/>
    </location>
</feature>
<evidence type="ECO:0000256" key="2">
    <source>
        <dbReference type="ARBA" id="ARBA00022679"/>
    </source>
</evidence>
<dbReference type="PANTHER" id="PTHR10993:SF7">
    <property type="entry name" value="LIPOYLTRANSFERASE 2, MITOCHONDRIAL-RELATED"/>
    <property type="match status" value="1"/>
</dbReference>
<evidence type="ECO:0000256" key="5">
    <source>
        <dbReference type="HAMAP-Rule" id="MF_00013"/>
    </source>
</evidence>
<keyword evidence="5" id="KW-0963">Cytoplasm</keyword>
<comment type="caution">
    <text evidence="8">The sequence shown here is derived from an EMBL/GenBank/DDBJ whole genome shotgun (WGS) entry which is preliminary data.</text>
</comment>
<comment type="similarity">
    <text evidence="5 6">Belongs to the LipB family.</text>
</comment>
<comment type="catalytic activity">
    <reaction evidence="5 6">
        <text>octanoyl-[ACP] + L-lysyl-[protein] = N(6)-octanoyl-L-lysyl-[protein] + holo-[ACP] + H(+)</text>
        <dbReference type="Rhea" id="RHEA:17665"/>
        <dbReference type="Rhea" id="RHEA-COMP:9636"/>
        <dbReference type="Rhea" id="RHEA-COMP:9685"/>
        <dbReference type="Rhea" id="RHEA-COMP:9752"/>
        <dbReference type="Rhea" id="RHEA-COMP:9928"/>
        <dbReference type="ChEBI" id="CHEBI:15378"/>
        <dbReference type="ChEBI" id="CHEBI:29969"/>
        <dbReference type="ChEBI" id="CHEBI:64479"/>
        <dbReference type="ChEBI" id="CHEBI:78463"/>
        <dbReference type="ChEBI" id="CHEBI:78809"/>
        <dbReference type="EC" id="2.3.1.181"/>
    </reaction>
</comment>
<comment type="function">
    <text evidence="4 5 6">Catalyzes the transfer of endogenously produced octanoic acid from octanoyl-acyl-carrier-protein onto the lipoyl domains of lipoate-dependent enzymes. Lipoyl-ACP can also act as a substrate although octanoyl-ACP is likely to be the physiological substrate.</text>
</comment>
<dbReference type="GO" id="GO:0033819">
    <property type="term" value="F:lipoyl(octanoyl) transferase activity"/>
    <property type="evidence" value="ECO:0007669"/>
    <property type="project" value="UniProtKB-EC"/>
</dbReference>
<keyword evidence="9" id="KW-1185">Reference proteome</keyword>
<evidence type="ECO:0000259" key="7">
    <source>
        <dbReference type="PROSITE" id="PS51733"/>
    </source>
</evidence>
<comment type="miscellaneous">
    <text evidence="5">In the reaction, the free carboxyl group of octanoic acid is attached via an amide linkage to the epsilon-amino group of a specific lysine residue of lipoyl domains of lipoate-dependent enzymes.</text>
</comment>
<comment type="subcellular location">
    <subcellularLocation>
        <location evidence="5">Cytoplasm</location>
    </subcellularLocation>
</comment>
<gene>
    <name evidence="5" type="primary">lipB</name>
    <name evidence="8" type="ORF">J2S03_000222</name>
</gene>
<feature type="domain" description="BPL/LPL catalytic" evidence="7">
    <location>
        <begin position="36"/>
        <end position="225"/>
    </location>
</feature>
<dbReference type="PROSITE" id="PS01313">
    <property type="entry name" value="LIPB"/>
    <property type="match status" value="1"/>
</dbReference>
<name>A0ABT9XF24_9BACL</name>
<dbReference type="PANTHER" id="PTHR10993">
    <property type="entry name" value="OCTANOYLTRANSFERASE"/>
    <property type="match status" value="1"/>
</dbReference>
<feature type="binding site" evidence="5">
    <location>
        <begin position="166"/>
        <end position="168"/>
    </location>
    <ligand>
        <name>substrate</name>
    </ligand>
</feature>
<feature type="binding site" evidence="5">
    <location>
        <begin position="81"/>
        <end position="88"/>
    </location>
    <ligand>
        <name>substrate</name>
    </ligand>
</feature>
<dbReference type="Gene3D" id="3.30.930.10">
    <property type="entry name" value="Bira Bifunctional Protein, Domain 2"/>
    <property type="match status" value="1"/>
</dbReference>
<accession>A0ABT9XF24</accession>
<feature type="active site" description="Acyl-thioester intermediate" evidence="5">
    <location>
        <position position="184"/>
    </location>
</feature>
<feature type="binding site" evidence="5">
    <location>
        <begin position="148"/>
        <end position="150"/>
    </location>
    <ligand>
        <name>substrate</name>
    </ligand>
</feature>
<evidence type="ECO:0000256" key="4">
    <source>
        <dbReference type="ARBA" id="ARBA00024732"/>
    </source>
</evidence>
<dbReference type="PROSITE" id="PS51733">
    <property type="entry name" value="BPL_LPL_CATALYTIC"/>
    <property type="match status" value="1"/>
</dbReference>
<comment type="pathway">
    <text evidence="1 5 6">Protein modification; protein lipoylation via endogenous pathway; protein N(6)-(lipoyl)lysine from octanoyl-[acyl-carrier-protein]: step 1/2.</text>
</comment>
<dbReference type="NCBIfam" id="NF010925">
    <property type="entry name" value="PRK14345.1"/>
    <property type="match status" value="1"/>
</dbReference>
<dbReference type="InterPro" id="IPR045864">
    <property type="entry name" value="aa-tRNA-synth_II/BPL/LPL"/>
</dbReference>
<keyword evidence="3 5" id="KW-0012">Acyltransferase</keyword>
<sequence>MTTEAISVRWVSLGRLAYDDALAAQQAQSEKLLAGSGDEQTVYAVEHPPTITIGRGGSRDHIVAPPSELERIDMTVREVDRGGDVTYHGPGQFVLYPILHLEPWGNDIGRYVRMLEECAIRVLAEVGITADRMEGFPGVWVGNNKICAIGVRARRRPSGEFVTSHGIALNVTTDLSHFQTIIPCGLADKGVTSVAQELGLTEPFDFAAWEKRMQHAFTDVFNVQLQAAAS</sequence>
<proteinExistence type="inferred from homology"/>
<dbReference type="InterPro" id="IPR004143">
    <property type="entry name" value="BPL_LPL_catalytic"/>
</dbReference>
<evidence type="ECO:0000256" key="1">
    <source>
        <dbReference type="ARBA" id="ARBA00004821"/>
    </source>
</evidence>
<dbReference type="NCBIfam" id="TIGR00214">
    <property type="entry name" value="lipB"/>
    <property type="match status" value="1"/>
</dbReference>
<evidence type="ECO:0000256" key="3">
    <source>
        <dbReference type="ARBA" id="ARBA00023315"/>
    </source>
</evidence>
<dbReference type="CDD" id="cd16444">
    <property type="entry name" value="LipB"/>
    <property type="match status" value="1"/>
</dbReference>
<dbReference type="Proteomes" id="UP001232973">
    <property type="component" value="Unassembled WGS sequence"/>
</dbReference>
<dbReference type="SUPFAM" id="SSF55681">
    <property type="entry name" value="Class II aaRS and biotin synthetases"/>
    <property type="match status" value="1"/>
</dbReference>
<dbReference type="RefSeq" id="WP_274455820.1">
    <property type="nucleotide sequence ID" value="NZ_CP067097.1"/>
</dbReference>
<dbReference type="InterPro" id="IPR000544">
    <property type="entry name" value="Octanoyltransferase"/>
</dbReference>
<organism evidence="8 9">
    <name type="scientific">Alicyclobacillus cycloheptanicus</name>
    <dbReference type="NCBI Taxonomy" id="1457"/>
    <lineage>
        <taxon>Bacteria</taxon>
        <taxon>Bacillati</taxon>
        <taxon>Bacillota</taxon>
        <taxon>Bacilli</taxon>
        <taxon>Bacillales</taxon>
        <taxon>Alicyclobacillaceae</taxon>
        <taxon>Alicyclobacillus</taxon>
    </lineage>
</organism>
<evidence type="ECO:0000313" key="8">
    <source>
        <dbReference type="EMBL" id="MDQ0188418.1"/>
    </source>
</evidence>
<dbReference type="InterPro" id="IPR020605">
    <property type="entry name" value="Octanoyltransferase_CS"/>
</dbReference>
<keyword evidence="2 5" id="KW-0808">Transferase</keyword>